<evidence type="ECO:0000313" key="2">
    <source>
        <dbReference type="EMBL" id="CAF1580786.1"/>
    </source>
</evidence>
<dbReference type="Proteomes" id="UP000677228">
    <property type="component" value="Unassembled WGS sequence"/>
</dbReference>
<dbReference type="Proteomes" id="UP000682733">
    <property type="component" value="Unassembled WGS sequence"/>
</dbReference>
<evidence type="ECO:0008006" key="5">
    <source>
        <dbReference type="Google" id="ProtNLM"/>
    </source>
</evidence>
<dbReference type="EMBL" id="CAJNOK010045854">
    <property type="protein sequence ID" value="CAF1580786.1"/>
    <property type="molecule type" value="Genomic_DNA"/>
</dbReference>
<evidence type="ECO:0000256" key="1">
    <source>
        <dbReference type="SAM" id="Phobius"/>
    </source>
</evidence>
<gene>
    <name evidence="2" type="ORF">OVA965_LOCUS40957</name>
    <name evidence="3" type="ORF">TMI583_LOCUS42503</name>
</gene>
<feature type="transmembrane region" description="Helical" evidence="1">
    <location>
        <begin position="6"/>
        <end position="25"/>
    </location>
</feature>
<sequence length="69" mass="7365">MLILMVGSIPCGVYMLVGPIVSGLANKFGCRPIIITGSIGAAMCMILSTWSKNVYHMMIIYGVFGGDHN</sequence>
<evidence type="ECO:0000313" key="3">
    <source>
        <dbReference type="EMBL" id="CAF4380212.1"/>
    </source>
</evidence>
<name>A0A8S2FX23_9BILA</name>
<protein>
    <recommendedName>
        <fullName evidence="5">Major facilitator superfamily (MFS) profile domain-containing protein</fullName>
    </recommendedName>
</protein>
<dbReference type="EMBL" id="CAJOBA010068945">
    <property type="protein sequence ID" value="CAF4380212.1"/>
    <property type="molecule type" value="Genomic_DNA"/>
</dbReference>
<reference evidence="2" key="1">
    <citation type="submission" date="2021-02" db="EMBL/GenBank/DDBJ databases">
        <authorList>
            <person name="Nowell W R."/>
        </authorList>
    </citation>
    <scope>NUCLEOTIDE SEQUENCE</scope>
</reference>
<dbReference type="InterPro" id="IPR036259">
    <property type="entry name" value="MFS_trans_sf"/>
</dbReference>
<keyword evidence="1" id="KW-1133">Transmembrane helix</keyword>
<keyword evidence="1" id="KW-0812">Transmembrane</keyword>
<proteinExistence type="predicted"/>
<comment type="caution">
    <text evidence="2">The sequence shown here is derived from an EMBL/GenBank/DDBJ whole genome shotgun (WGS) entry which is preliminary data.</text>
</comment>
<evidence type="ECO:0000313" key="4">
    <source>
        <dbReference type="Proteomes" id="UP000677228"/>
    </source>
</evidence>
<keyword evidence="1" id="KW-0472">Membrane</keyword>
<dbReference type="Gene3D" id="1.20.1250.20">
    <property type="entry name" value="MFS general substrate transporter like domains"/>
    <property type="match status" value="1"/>
</dbReference>
<dbReference type="SUPFAM" id="SSF103473">
    <property type="entry name" value="MFS general substrate transporter"/>
    <property type="match status" value="1"/>
</dbReference>
<dbReference type="AlphaFoldDB" id="A0A8S2FX23"/>
<organism evidence="2 4">
    <name type="scientific">Didymodactylos carnosus</name>
    <dbReference type="NCBI Taxonomy" id="1234261"/>
    <lineage>
        <taxon>Eukaryota</taxon>
        <taxon>Metazoa</taxon>
        <taxon>Spiralia</taxon>
        <taxon>Gnathifera</taxon>
        <taxon>Rotifera</taxon>
        <taxon>Eurotatoria</taxon>
        <taxon>Bdelloidea</taxon>
        <taxon>Philodinida</taxon>
        <taxon>Philodinidae</taxon>
        <taxon>Didymodactylos</taxon>
    </lineage>
</organism>
<accession>A0A8S2FX23</accession>
<feature type="transmembrane region" description="Helical" evidence="1">
    <location>
        <begin position="32"/>
        <end position="51"/>
    </location>
</feature>